<name>A0AA37SU56_9BACT</name>
<dbReference type="EMBL" id="BSOH01000015">
    <property type="protein sequence ID" value="GLR18213.1"/>
    <property type="molecule type" value="Genomic_DNA"/>
</dbReference>
<protein>
    <recommendedName>
        <fullName evidence="3">SRPBCC domain-containing protein</fullName>
    </recommendedName>
</protein>
<dbReference type="PANTHER" id="PTHR36166:SF1">
    <property type="entry name" value="SRPBCC DOMAIN-CONTAINING PROTEIN"/>
    <property type="match status" value="1"/>
</dbReference>
<dbReference type="SUPFAM" id="SSF55961">
    <property type="entry name" value="Bet v1-like"/>
    <property type="match status" value="1"/>
</dbReference>
<gene>
    <name evidence="1" type="ORF">GCM10007940_28280</name>
</gene>
<reference evidence="1" key="1">
    <citation type="journal article" date="2014" name="Int. J. Syst. Evol. Microbiol.">
        <title>Complete genome sequence of Corynebacterium casei LMG S-19264T (=DSM 44701T), isolated from a smear-ripened cheese.</title>
        <authorList>
            <consortium name="US DOE Joint Genome Institute (JGI-PGF)"/>
            <person name="Walter F."/>
            <person name="Albersmeier A."/>
            <person name="Kalinowski J."/>
            <person name="Ruckert C."/>
        </authorList>
    </citation>
    <scope>NUCLEOTIDE SEQUENCE</scope>
    <source>
        <strain evidence="1">NBRC 108769</strain>
    </source>
</reference>
<evidence type="ECO:0000313" key="1">
    <source>
        <dbReference type="EMBL" id="GLR18213.1"/>
    </source>
</evidence>
<comment type="caution">
    <text evidence="1">The sequence shown here is derived from an EMBL/GenBank/DDBJ whole genome shotgun (WGS) entry which is preliminary data.</text>
</comment>
<dbReference type="Proteomes" id="UP001156666">
    <property type="component" value="Unassembled WGS sequence"/>
</dbReference>
<reference evidence="1" key="2">
    <citation type="submission" date="2023-01" db="EMBL/GenBank/DDBJ databases">
        <title>Draft genome sequence of Portibacter lacus strain NBRC 108769.</title>
        <authorList>
            <person name="Sun Q."/>
            <person name="Mori K."/>
        </authorList>
    </citation>
    <scope>NUCLEOTIDE SEQUENCE</scope>
    <source>
        <strain evidence="1">NBRC 108769</strain>
    </source>
</reference>
<dbReference type="CDD" id="cd07822">
    <property type="entry name" value="SRPBCC_4"/>
    <property type="match status" value="1"/>
</dbReference>
<evidence type="ECO:0000313" key="2">
    <source>
        <dbReference type="Proteomes" id="UP001156666"/>
    </source>
</evidence>
<dbReference type="InterPro" id="IPR023393">
    <property type="entry name" value="START-like_dom_sf"/>
</dbReference>
<organism evidence="1 2">
    <name type="scientific">Portibacter lacus</name>
    <dbReference type="NCBI Taxonomy" id="1099794"/>
    <lineage>
        <taxon>Bacteria</taxon>
        <taxon>Pseudomonadati</taxon>
        <taxon>Bacteroidota</taxon>
        <taxon>Saprospiria</taxon>
        <taxon>Saprospirales</taxon>
        <taxon>Haliscomenobacteraceae</taxon>
        <taxon>Portibacter</taxon>
    </lineage>
</organism>
<evidence type="ECO:0008006" key="3">
    <source>
        <dbReference type="Google" id="ProtNLM"/>
    </source>
</evidence>
<proteinExistence type="predicted"/>
<sequence>MRHSLRTEIKINAAPSKVWAELTNTESYPSWNPFIKWIKGDLAEGNRISAMIGNMKFKPMILKCEKNRELRWIGRLLMPGVFDGEHRFEIIDQGDGSCTLKHSEKFKGILVGMFKKKLDTETLDGFKAMNEALKLRCEE</sequence>
<dbReference type="Pfam" id="PF10604">
    <property type="entry name" value="Polyketide_cyc2"/>
    <property type="match status" value="1"/>
</dbReference>
<dbReference type="InterPro" id="IPR019587">
    <property type="entry name" value="Polyketide_cyclase/dehydratase"/>
</dbReference>
<keyword evidence="2" id="KW-1185">Reference proteome</keyword>
<accession>A0AA37SU56</accession>
<dbReference type="Gene3D" id="3.30.530.20">
    <property type="match status" value="1"/>
</dbReference>
<dbReference type="RefSeq" id="WP_235294357.1">
    <property type="nucleotide sequence ID" value="NZ_BSOH01000015.1"/>
</dbReference>
<dbReference type="AlphaFoldDB" id="A0AA37SU56"/>
<dbReference type="PANTHER" id="PTHR36166">
    <property type="entry name" value="CHROMOSOME 9, WHOLE GENOME SHOTGUN SEQUENCE"/>
    <property type="match status" value="1"/>
</dbReference>